<keyword evidence="9 13" id="KW-0063">Aspartyl esterase</keyword>
<dbReference type="SUPFAM" id="SSF51126">
    <property type="entry name" value="Pectin lyase-like"/>
    <property type="match status" value="1"/>
</dbReference>
<dbReference type="SMART" id="SM00856">
    <property type="entry name" value="PMEI"/>
    <property type="match status" value="1"/>
</dbReference>
<evidence type="ECO:0000256" key="10">
    <source>
        <dbReference type="ARBA" id="ARBA00023316"/>
    </source>
</evidence>
<comment type="subcellular location">
    <subcellularLocation>
        <location evidence="1">Secreted</location>
        <location evidence="1">Cell wall</location>
    </subcellularLocation>
</comment>
<dbReference type="OrthoDB" id="2019149at2759"/>
<evidence type="ECO:0000256" key="5">
    <source>
        <dbReference type="ARBA" id="ARBA00013229"/>
    </source>
</evidence>
<keyword evidence="7" id="KW-0964">Secreted</keyword>
<feature type="signal peptide" evidence="13">
    <location>
        <begin position="1"/>
        <end position="19"/>
    </location>
</feature>
<evidence type="ECO:0000256" key="8">
    <source>
        <dbReference type="ARBA" id="ARBA00022801"/>
    </source>
</evidence>
<dbReference type="PANTHER" id="PTHR31707">
    <property type="entry name" value="PECTINESTERASE"/>
    <property type="match status" value="1"/>
</dbReference>
<feature type="chain" id="PRO_5023159022" description="Pectinesterase" evidence="13">
    <location>
        <begin position="20"/>
        <end position="558"/>
    </location>
</feature>
<dbReference type="InterPro" id="IPR000070">
    <property type="entry name" value="Pectinesterase_cat"/>
</dbReference>
<dbReference type="UniPathway" id="UPA00545">
    <property type="reaction ID" value="UER00823"/>
</dbReference>
<evidence type="ECO:0000256" key="1">
    <source>
        <dbReference type="ARBA" id="ARBA00004191"/>
    </source>
</evidence>
<proteinExistence type="inferred from homology"/>
<gene>
    <name evidence="15" type="ORF">STAS_00257</name>
</gene>
<dbReference type="AlphaFoldDB" id="A0A5A7NWS8"/>
<evidence type="ECO:0000256" key="12">
    <source>
        <dbReference type="PROSITE-ProRule" id="PRU10040"/>
    </source>
</evidence>
<evidence type="ECO:0000256" key="11">
    <source>
        <dbReference type="ARBA" id="ARBA00047928"/>
    </source>
</evidence>
<evidence type="ECO:0000313" key="15">
    <source>
        <dbReference type="EMBL" id="GER24717.1"/>
    </source>
</evidence>
<evidence type="ECO:0000256" key="3">
    <source>
        <dbReference type="ARBA" id="ARBA00006027"/>
    </source>
</evidence>
<comment type="similarity">
    <text evidence="4">In the C-terminal section; belongs to the pectinesterase family.</text>
</comment>
<keyword evidence="10" id="KW-0961">Cell wall biogenesis/degradation</keyword>
<comment type="similarity">
    <text evidence="3">In the N-terminal section; belongs to the PMEI family.</text>
</comment>
<evidence type="ECO:0000313" key="16">
    <source>
        <dbReference type="Proteomes" id="UP000325081"/>
    </source>
</evidence>
<keyword evidence="8 13" id="KW-0378">Hydrolase</keyword>
<dbReference type="InterPro" id="IPR011050">
    <property type="entry name" value="Pectin_lyase_fold/virulence"/>
</dbReference>
<protein>
    <recommendedName>
        <fullName evidence="5 13">Pectinesterase</fullName>
        <ecNumber evidence="5 13">3.1.1.11</ecNumber>
    </recommendedName>
</protein>
<evidence type="ECO:0000256" key="9">
    <source>
        <dbReference type="ARBA" id="ARBA00023085"/>
    </source>
</evidence>
<sequence>MSKLILALLPLSATLLLLALVSFNSRPTFLENSPKPPIKIHALEHAQLAASHCEGTLYPEQCVSTVAAALPELRRKTLPEVISATVNATVREVHASADNCSSIRRKLLRRLDARELHALDDCLELFSDTVAELNHILAELSSPSASPEDFYDDLQTLLSGAMTNQATCLDGFAYSVNNTRRLIEGRLKRITRHVSNALAMVRKLKRKSSKRKPKIPAASGGFPAWLRRSDRRLLQAATNQTAPNLVVAKDGSGNFTTIGEALAAAPNNSDSRFVIYIKSGAYYEYIEVDRRKRNIMFLGDGIGKTLIKGNRSVVDGWTTFRSATVAVVGNGFIARGITFENYAGPAKHQAVALRSSADFSTFYQCSFVAYQDTLYVHSLRQFYRECDVYGTVDFIFGNAAVVFQSSNLYARRPLDNQQNIFTAQGREDPNQNTGISILGCKVAAAADLLPVLSRFRTYLGRPWKRYSRTVFMLSKMEEVVNPRGWLEWDGDFALDTLYYGEYRNRGPGANTSARVTWPGYRVINSSQEAGQFTVDGFIQGSEWLPVAGVPFYPNLTAT</sequence>
<dbReference type="Proteomes" id="UP000325081">
    <property type="component" value="Unassembled WGS sequence"/>
</dbReference>
<dbReference type="FunFam" id="2.160.20.10:FF:000001">
    <property type="entry name" value="Pectinesterase"/>
    <property type="match status" value="1"/>
</dbReference>
<keyword evidence="13" id="KW-0732">Signal</keyword>
<dbReference type="NCBIfam" id="TIGR01614">
    <property type="entry name" value="PME_inhib"/>
    <property type="match status" value="1"/>
</dbReference>
<keyword evidence="16" id="KW-1185">Reference proteome</keyword>
<evidence type="ECO:0000256" key="7">
    <source>
        <dbReference type="ARBA" id="ARBA00022525"/>
    </source>
</evidence>
<dbReference type="CDD" id="cd15798">
    <property type="entry name" value="PMEI-like_3"/>
    <property type="match status" value="1"/>
</dbReference>
<reference evidence="16" key="1">
    <citation type="journal article" date="2019" name="Curr. Biol.">
        <title>Genome Sequence of Striga asiatica Provides Insight into the Evolution of Plant Parasitism.</title>
        <authorList>
            <person name="Yoshida S."/>
            <person name="Kim S."/>
            <person name="Wafula E.K."/>
            <person name="Tanskanen J."/>
            <person name="Kim Y.M."/>
            <person name="Honaas L."/>
            <person name="Yang Z."/>
            <person name="Spallek T."/>
            <person name="Conn C.E."/>
            <person name="Ichihashi Y."/>
            <person name="Cheong K."/>
            <person name="Cui S."/>
            <person name="Der J.P."/>
            <person name="Gundlach H."/>
            <person name="Jiao Y."/>
            <person name="Hori C."/>
            <person name="Ishida J.K."/>
            <person name="Kasahara H."/>
            <person name="Kiba T."/>
            <person name="Kim M.S."/>
            <person name="Koo N."/>
            <person name="Laohavisit A."/>
            <person name="Lee Y.H."/>
            <person name="Lumba S."/>
            <person name="McCourt P."/>
            <person name="Mortimer J.C."/>
            <person name="Mutuku J.M."/>
            <person name="Nomura T."/>
            <person name="Sasaki-Sekimoto Y."/>
            <person name="Seto Y."/>
            <person name="Wang Y."/>
            <person name="Wakatake T."/>
            <person name="Sakakibara H."/>
            <person name="Demura T."/>
            <person name="Yamaguchi S."/>
            <person name="Yoneyama K."/>
            <person name="Manabe R.I."/>
            <person name="Nelson D.C."/>
            <person name="Schulman A.H."/>
            <person name="Timko M.P."/>
            <person name="dePamphilis C.W."/>
            <person name="Choi D."/>
            <person name="Shirasu K."/>
        </authorList>
    </citation>
    <scope>NUCLEOTIDE SEQUENCE [LARGE SCALE GENOMIC DNA]</scope>
    <source>
        <strain evidence="16">cv. UVA1</strain>
    </source>
</reference>
<dbReference type="SUPFAM" id="SSF101148">
    <property type="entry name" value="Plant invertase/pectin methylesterase inhibitor"/>
    <property type="match status" value="1"/>
</dbReference>
<dbReference type="InterPro" id="IPR006501">
    <property type="entry name" value="Pectinesterase_inhib_dom"/>
</dbReference>
<dbReference type="Pfam" id="PF01095">
    <property type="entry name" value="Pectinesterase"/>
    <property type="match status" value="1"/>
</dbReference>
<name>A0A5A7NWS8_STRAF</name>
<dbReference type="InterPro" id="IPR035513">
    <property type="entry name" value="Invertase/methylesterase_inhib"/>
</dbReference>
<dbReference type="GO" id="GO:0030599">
    <property type="term" value="F:pectinesterase activity"/>
    <property type="evidence" value="ECO:0007669"/>
    <property type="project" value="UniProtKB-UniRule"/>
</dbReference>
<comment type="pathway">
    <text evidence="2 13">Glycan metabolism; pectin degradation; 2-dehydro-3-deoxy-D-gluconate from pectin: step 1/5.</text>
</comment>
<accession>A0A5A7NWS8</accession>
<organism evidence="15 16">
    <name type="scientific">Striga asiatica</name>
    <name type="common">Asiatic witchweed</name>
    <name type="synonym">Buchnera asiatica</name>
    <dbReference type="NCBI Taxonomy" id="4170"/>
    <lineage>
        <taxon>Eukaryota</taxon>
        <taxon>Viridiplantae</taxon>
        <taxon>Streptophyta</taxon>
        <taxon>Embryophyta</taxon>
        <taxon>Tracheophyta</taxon>
        <taxon>Spermatophyta</taxon>
        <taxon>Magnoliopsida</taxon>
        <taxon>eudicotyledons</taxon>
        <taxon>Gunneridae</taxon>
        <taxon>Pentapetalae</taxon>
        <taxon>asterids</taxon>
        <taxon>lamiids</taxon>
        <taxon>Lamiales</taxon>
        <taxon>Orobanchaceae</taxon>
        <taxon>Buchnereae</taxon>
        <taxon>Striga</taxon>
    </lineage>
</organism>
<dbReference type="InterPro" id="IPR033131">
    <property type="entry name" value="Pectinesterase_Asp_AS"/>
</dbReference>
<comment type="caution">
    <text evidence="15">The sequence shown here is derived from an EMBL/GenBank/DDBJ whole genome shotgun (WGS) entry which is preliminary data.</text>
</comment>
<dbReference type="EC" id="3.1.1.11" evidence="5 13"/>
<dbReference type="Gene3D" id="2.160.20.10">
    <property type="entry name" value="Single-stranded right-handed beta-helix, Pectin lyase-like"/>
    <property type="match status" value="1"/>
</dbReference>
<dbReference type="InterPro" id="IPR012334">
    <property type="entry name" value="Pectin_lyas_fold"/>
</dbReference>
<dbReference type="EMBL" id="BKCP01000001">
    <property type="protein sequence ID" value="GER24717.1"/>
    <property type="molecule type" value="Genomic_DNA"/>
</dbReference>
<evidence type="ECO:0000256" key="13">
    <source>
        <dbReference type="RuleBase" id="RU000589"/>
    </source>
</evidence>
<feature type="domain" description="Pectinesterase inhibitor" evidence="14">
    <location>
        <begin position="44"/>
        <end position="200"/>
    </location>
</feature>
<dbReference type="GO" id="GO:0004857">
    <property type="term" value="F:enzyme inhibitor activity"/>
    <property type="evidence" value="ECO:0007669"/>
    <property type="project" value="InterPro"/>
</dbReference>
<dbReference type="GO" id="GO:0045490">
    <property type="term" value="P:pectin catabolic process"/>
    <property type="evidence" value="ECO:0007669"/>
    <property type="project" value="UniProtKB-UniRule"/>
</dbReference>
<dbReference type="PROSITE" id="PS00503">
    <property type="entry name" value="PECTINESTERASE_2"/>
    <property type="match status" value="1"/>
</dbReference>
<evidence type="ECO:0000256" key="2">
    <source>
        <dbReference type="ARBA" id="ARBA00005184"/>
    </source>
</evidence>
<feature type="active site" evidence="12">
    <location>
        <position position="393"/>
    </location>
</feature>
<evidence type="ECO:0000256" key="4">
    <source>
        <dbReference type="ARBA" id="ARBA00007786"/>
    </source>
</evidence>
<dbReference type="GO" id="GO:0042545">
    <property type="term" value="P:cell wall modification"/>
    <property type="evidence" value="ECO:0007669"/>
    <property type="project" value="UniProtKB-UniRule"/>
</dbReference>
<comment type="catalytic activity">
    <reaction evidence="11 13">
        <text>[(1-&gt;4)-alpha-D-galacturonosyl methyl ester](n) + n H2O = [(1-&gt;4)-alpha-D-galacturonosyl](n) + n methanol + n H(+)</text>
        <dbReference type="Rhea" id="RHEA:22380"/>
        <dbReference type="Rhea" id="RHEA-COMP:14570"/>
        <dbReference type="Rhea" id="RHEA-COMP:14573"/>
        <dbReference type="ChEBI" id="CHEBI:15377"/>
        <dbReference type="ChEBI" id="CHEBI:15378"/>
        <dbReference type="ChEBI" id="CHEBI:17790"/>
        <dbReference type="ChEBI" id="CHEBI:140522"/>
        <dbReference type="ChEBI" id="CHEBI:140523"/>
        <dbReference type="EC" id="3.1.1.11"/>
    </reaction>
</comment>
<dbReference type="Gene3D" id="1.20.140.40">
    <property type="entry name" value="Invertase/pectin methylesterase inhibitor family protein"/>
    <property type="match status" value="1"/>
</dbReference>
<evidence type="ECO:0000256" key="6">
    <source>
        <dbReference type="ARBA" id="ARBA00022512"/>
    </source>
</evidence>
<dbReference type="Pfam" id="PF04043">
    <property type="entry name" value="PMEI"/>
    <property type="match status" value="1"/>
</dbReference>
<evidence type="ECO:0000259" key="14">
    <source>
        <dbReference type="SMART" id="SM00856"/>
    </source>
</evidence>
<keyword evidence="6" id="KW-0134">Cell wall</keyword>